<gene>
    <name evidence="2" type="ORF">FIA58_007525</name>
</gene>
<accession>A0ABX0IUN5</accession>
<feature type="domain" description="Tox-MPTase4" evidence="1">
    <location>
        <begin position="21"/>
        <end position="102"/>
    </location>
</feature>
<protein>
    <recommendedName>
        <fullName evidence="1">Tox-MPTase4 domain-containing protein</fullName>
    </recommendedName>
</protein>
<reference evidence="2 3" key="3">
    <citation type="submission" date="2020-02" db="EMBL/GenBank/DDBJ databases">
        <title>Flavobacterium profundi sp. nov., isolated from a deep-sea seamount.</title>
        <authorList>
            <person name="Zhang D.-C."/>
        </authorList>
    </citation>
    <scope>NUCLEOTIDE SEQUENCE [LARGE SCALE GENOMIC DNA]</scope>
    <source>
        <strain evidence="2 3">EC11</strain>
    </source>
</reference>
<name>A0ABX0IUN5_9FLAO</name>
<comment type="caution">
    <text evidence="2">The sequence shown here is derived from an EMBL/GenBank/DDBJ whole genome shotgun (WGS) entry which is preliminary data.</text>
</comment>
<dbReference type="RefSeq" id="WP_165928877.1">
    <property type="nucleotide sequence ID" value="NZ_VEVQ02000004.1"/>
</dbReference>
<dbReference type="InterPro" id="IPR028912">
    <property type="entry name" value="Tox-MPTase4_dom"/>
</dbReference>
<sequence>MEDVAGLDNIAKNLDSIRLSKLDLENWIKAIRKLGGEVRYNTSSKKMVKYFKEQNCGACFDPWEQPPIIWIRKDVTDLEMFHESMHFEDFLRRGKEAYIRGEAREILKVGKQIQIPYRDQLISSFIKEKYVLDKIIEEQTNWIKKYGKGRFTDQEIEFSKKYFKYWVEDKCIEEGIDISKITIKK</sequence>
<evidence type="ECO:0000313" key="3">
    <source>
        <dbReference type="Proteomes" id="UP000817854"/>
    </source>
</evidence>
<evidence type="ECO:0000259" key="1">
    <source>
        <dbReference type="Pfam" id="PF15640"/>
    </source>
</evidence>
<dbReference type="Proteomes" id="UP000817854">
    <property type="component" value="Unassembled WGS sequence"/>
</dbReference>
<reference evidence="3" key="1">
    <citation type="submission" date="2019-05" db="EMBL/GenBank/DDBJ databases">
        <title>Flavobacterium profundi sp. nov., isolated from a deep-sea seamount.</title>
        <authorList>
            <person name="Zhang D.-C."/>
        </authorList>
    </citation>
    <scope>NUCLEOTIDE SEQUENCE [LARGE SCALE GENOMIC DNA]</scope>
    <source>
        <strain evidence="3">EC11</strain>
    </source>
</reference>
<proteinExistence type="predicted"/>
<dbReference type="Pfam" id="PF15640">
    <property type="entry name" value="Tox-MPTase4"/>
    <property type="match status" value="1"/>
</dbReference>
<reference evidence="2 3" key="2">
    <citation type="submission" date="2019-05" db="EMBL/GenBank/DDBJ databases">
        <authorList>
            <person name="Lianzixin W."/>
        </authorList>
    </citation>
    <scope>NUCLEOTIDE SEQUENCE [LARGE SCALE GENOMIC DNA]</scope>
    <source>
        <strain evidence="2 3">EC11</strain>
    </source>
</reference>
<dbReference type="EMBL" id="VEVQ02000004">
    <property type="protein sequence ID" value="NHN25524.1"/>
    <property type="molecule type" value="Genomic_DNA"/>
</dbReference>
<organism evidence="2 3">
    <name type="scientific">Flavobacterium jejuense</name>
    <dbReference type="NCBI Taxonomy" id="1544455"/>
    <lineage>
        <taxon>Bacteria</taxon>
        <taxon>Pseudomonadati</taxon>
        <taxon>Bacteroidota</taxon>
        <taxon>Flavobacteriia</taxon>
        <taxon>Flavobacteriales</taxon>
        <taxon>Flavobacteriaceae</taxon>
        <taxon>Flavobacterium</taxon>
    </lineage>
</organism>
<evidence type="ECO:0000313" key="2">
    <source>
        <dbReference type="EMBL" id="NHN25524.1"/>
    </source>
</evidence>
<keyword evidence="3" id="KW-1185">Reference proteome</keyword>